<sequence>MAPMLDTVVTTAGAAVSDVGRSMIAIVISDYFSVDR</sequence>
<evidence type="ECO:0000313" key="1">
    <source>
        <dbReference type="EMBL" id="CAB4621251.1"/>
    </source>
</evidence>
<protein>
    <submittedName>
        <fullName evidence="1">Unannotated protein</fullName>
    </submittedName>
</protein>
<dbReference type="AlphaFoldDB" id="A0A6J6I460"/>
<accession>A0A6J6I460</accession>
<dbReference type="EMBL" id="CAEZUX010000149">
    <property type="protein sequence ID" value="CAB4621251.1"/>
    <property type="molecule type" value="Genomic_DNA"/>
</dbReference>
<gene>
    <name evidence="1" type="ORF">UFOPK1874_01062</name>
</gene>
<proteinExistence type="predicted"/>
<organism evidence="1">
    <name type="scientific">freshwater metagenome</name>
    <dbReference type="NCBI Taxonomy" id="449393"/>
    <lineage>
        <taxon>unclassified sequences</taxon>
        <taxon>metagenomes</taxon>
        <taxon>ecological metagenomes</taxon>
    </lineage>
</organism>
<reference evidence="1" key="1">
    <citation type="submission" date="2020-05" db="EMBL/GenBank/DDBJ databases">
        <authorList>
            <person name="Chiriac C."/>
            <person name="Salcher M."/>
            <person name="Ghai R."/>
            <person name="Kavagutti S V."/>
        </authorList>
    </citation>
    <scope>NUCLEOTIDE SEQUENCE</scope>
</reference>
<name>A0A6J6I460_9ZZZZ</name>